<gene>
    <name evidence="2" type="ORF">MNBD_GAMMA03-1576</name>
</gene>
<evidence type="ECO:0000256" key="1">
    <source>
        <dbReference type="SAM" id="Phobius"/>
    </source>
</evidence>
<feature type="transmembrane region" description="Helical" evidence="1">
    <location>
        <begin position="6"/>
        <end position="22"/>
    </location>
</feature>
<dbReference type="EMBL" id="UOFC01000014">
    <property type="protein sequence ID" value="VAW44605.1"/>
    <property type="molecule type" value="Genomic_DNA"/>
</dbReference>
<protein>
    <submittedName>
        <fullName evidence="2">Uncharacterized protein</fullName>
    </submittedName>
</protein>
<name>A0A3B0VM40_9ZZZZ</name>
<organism evidence="2">
    <name type="scientific">hydrothermal vent metagenome</name>
    <dbReference type="NCBI Taxonomy" id="652676"/>
    <lineage>
        <taxon>unclassified sequences</taxon>
        <taxon>metagenomes</taxon>
        <taxon>ecological metagenomes</taxon>
    </lineage>
</organism>
<keyword evidence="1" id="KW-0812">Transmembrane</keyword>
<dbReference type="AlphaFoldDB" id="A0A3B0VM40"/>
<feature type="transmembrane region" description="Helical" evidence="1">
    <location>
        <begin position="42"/>
        <end position="62"/>
    </location>
</feature>
<keyword evidence="1" id="KW-0472">Membrane</keyword>
<keyword evidence="1" id="KW-1133">Transmembrane helix</keyword>
<evidence type="ECO:0000313" key="2">
    <source>
        <dbReference type="EMBL" id="VAW44605.1"/>
    </source>
</evidence>
<accession>A0A3B0VM40</accession>
<proteinExistence type="predicted"/>
<sequence>MIKYFTLLILIVFFYWLIKQKLRNRKLAQQGIVVEQKGVRPITLMSIVMVVMYGGYLIYFLMNETAQF</sequence>
<reference evidence="2" key="1">
    <citation type="submission" date="2018-06" db="EMBL/GenBank/DDBJ databases">
        <authorList>
            <person name="Zhirakovskaya E."/>
        </authorList>
    </citation>
    <scope>NUCLEOTIDE SEQUENCE</scope>
</reference>